<keyword evidence="10 14" id="KW-1133">Transmembrane helix</keyword>
<feature type="binding site" evidence="14">
    <location>
        <position position="504"/>
    </location>
    <ligand>
        <name>Zn(2+)</name>
        <dbReference type="ChEBI" id="CHEBI:29105"/>
        <note>catalytic</note>
    </ligand>
</feature>
<dbReference type="PROSITE" id="PS00674">
    <property type="entry name" value="AAA"/>
    <property type="match status" value="1"/>
</dbReference>
<comment type="subunit">
    <text evidence="14">Homohexamer.</text>
</comment>
<evidence type="ECO:0000256" key="7">
    <source>
        <dbReference type="ARBA" id="ARBA00022801"/>
    </source>
</evidence>
<keyword evidence="3 14" id="KW-0645">Protease</keyword>
<dbReference type="PANTHER" id="PTHR23076:SF97">
    <property type="entry name" value="ATP-DEPENDENT ZINC METALLOPROTEASE YME1L1"/>
    <property type="match status" value="1"/>
</dbReference>
<evidence type="ECO:0000256" key="15">
    <source>
        <dbReference type="RuleBase" id="RU003651"/>
    </source>
</evidence>
<comment type="cofactor">
    <cofactor evidence="14">
        <name>Zn(2+)</name>
        <dbReference type="ChEBI" id="CHEBI:29105"/>
    </cofactor>
    <text evidence="14">Binds 1 zinc ion per subunit.</text>
</comment>
<accession>A0A0G1QHJ5</accession>
<proteinExistence type="inferred from homology"/>
<dbReference type="CDD" id="cd19501">
    <property type="entry name" value="RecA-like_FtsH"/>
    <property type="match status" value="1"/>
</dbReference>
<keyword evidence="14" id="KW-1003">Cell membrane</keyword>
<evidence type="ECO:0000256" key="14">
    <source>
        <dbReference type="HAMAP-Rule" id="MF_01458"/>
    </source>
</evidence>
<dbReference type="Proteomes" id="UP000033999">
    <property type="component" value="Unassembled WGS sequence"/>
</dbReference>
<evidence type="ECO:0000256" key="9">
    <source>
        <dbReference type="ARBA" id="ARBA00022840"/>
    </source>
</evidence>
<comment type="subcellular location">
    <subcellularLocation>
        <location evidence="14">Cell membrane</location>
        <topology evidence="14">Multi-pass membrane protein</topology>
        <orientation evidence="14">Cytoplasmic side</orientation>
    </subcellularLocation>
    <subcellularLocation>
        <location evidence="1">Membrane</location>
    </subcellularLocation>
</comment>
<dbReference type="GO" id="GO:0030163">
    <property type="term" value="P:protein catabolic process"/>
    <property type="evidence" value="ECO:0007669"/>
    <property type="project" value="UniProtKB-UniRule"/>
</dbReference>
<name>A0A0G1QHJ5_9BACT</name>
<dbReference type="InterPro" id="IPR003960">
    <property type="entry name" value="ATPase_AAA_CS"/>
</dbReference>
<evidence type="ECO:0000256" key="6">
    <source>
        <dbReference type="ARBA" id="ARBA00022741"/>
    </source>
</evidence>
<dbReference type="InterPro" id="IPR003593">
    <property type="entry name" value="AAA+_ATPase"/>
</dbReference>
<dbReference type="EC" id="3.4.24.-" evidence="14"/>
<dbReference type="AlphaFoldDB" id="A0A0G1QHJ5"/>
<evidence type="ECO:0000256" key="12">
    <source>
        <dbReference type="ARBA" id="ARBA00023136"/>
    </source>
</evidence>
<dbReference type="GO" id="GO:0016887">
    <property type="term" value="F:ATP hydrolysis activity"/>
    <property type="evidence" value="ECO:0007669"/>
    <property type="project" value="UniProtKB-UniRule"/>
</dbReference>
<evidence type="ECO:0000313" key="18">
    <source>
        <dbReference type="Proteomes" id="UP000033999"/>
    </source>
</evidence>
<gene>
    <name evidence="14" type="primary">ftsH</name>
    <name evidence="17" type="ORF">UX10_C0002G0014</name>
</gene>
<feature type="binding site" evidence="14">
    <location>
        <begin position="204"/>
        <end position="211"/>
    </location>
    <ligand>
        <name>ATP</name>
        <dbReference type="ChEBI" id="CHEBI:30616"/>
    </ligand>
</feature>
<dbReference type="SUPFAM" id="SSF140990">
    <property type="entry name" value="FtsH protease domain-like"/>
    <property type="match status" value="1"/>
</dbReference>
<dbReference type="Gene3D" id="1.20.58.760">
    <property type="entry name" value="Peptidase M41"/>
    <property type="match status" value="1"/>
</dbReference>
<evidence type="ECO:0000256" key="2">
    <source>
        <dbReference type="ARBA" id="ARBA00010044"/>
    </source>
</evidence>
<dbReference type="InterPro" id="IPR037219">
    <property type="entry name" value="Peptidase_M41-like"/>
</dbReference>
<keyword evidence="12 14" id="KW-0472">Membrane</keyword>
<dbReference type="SMART" id="SM00382">
    <property type="entry name" value="AAA"/>
    <property type="match status" value="1"/>
</dbReference>
<evidence type="ECO:0000256" key="5">
    <source>
        <dbReference type="ARBA" id="ARBA00022723"/>
    </source>
</evidence>
<dbReference type="HAMAP" id="MF_01458">
    <property type="entry name" value="FtsH"/>
    <property type="match status" value="1"/>
</dbReference>
<dbReference type="FunFam" id="3.40.50.300:FF:000001">
    <property type="entry name" value="ATP-dependent zinc metalloprotease FtsH"/>
    <property type="match status" value="1"/>
</dbReference>
<feature type="active site" evidence="14">
    <location>
        <position position="427"/>
    </location>
</feature>
<feature type="transmembrane region" description="Helical" evidence="14">
    <location>
        <begin position="108"/>
        <end position="130"/>
    </location>
</feature>
<keyword evidence="7 14" id="KW-0378">Hydrolase</keyword>
<dbReference type="InterPro" id="IPR005936">
    <property type="entry name" value="FtsH"/>
</dbReference>
<evidence type="ECO:0000256" key="3">
    <source>
        <dbReference type="ARBA" id="ARBA00022670"/>
    </source>
</evidence>
<keyword evidence="8 14" id="KW-0862">Zinc</keyword>
<comment type="caution">
    <text evidence="17">The sequence shown here is derived from an EMBL/GenBank/DDBJ whole genome shotgun (WGS) entry which is preliminary data.</text>
</comment>
<evidence type="ECO:0000256" key="4">
    <source>
        <dbReference type="ARBA" id="ARBA00022692"/>
    </source>
</evidence>
<keyword evidence="4 14" id="KW-0812">Transmembrane</keyword>
<dbReference type="NCBIfam" id="TIGR01241">
    <property type="entry name" value="FtsH_fam"/>
    <property type="match status" value="1"/>
</dbReference>
<dbReference type="SUPFAM" id="SSF52540">
    <property type="entry name" value="P-loop containing nucleoside triphosphate hydrolases"/>
    <property type="match status" value="1"/>
</dbReference>
<reference evidence="17 18" key="1">
    <citation type="journal article" date="2015" name="Nature">
        <title>rRNA introns, odd ribosomes, and small enigmatic genomes across a large radiation of phyla.</title>
        <authorList>
            <person name="Brown C.T."/>
            <person name="Hug L.A."/>
            <person name="Thomas B.C."/>
            <person name="Sharon I."/>
            <person name="Castelle C.J."/>
            <person name="Singh A."/>
            <person name="Wilkins M.J."/>
            <person name="Williams K.H."/>
            <person name="Banfield J.F."/>
        </authorList>
    </citation>
    <scope>NUCLEOTIDE SEQUENCE [LARGE SCALE GENOMIC DNA]</scope>
</reference>
<comment type="similarity">
    <text evidence="13 14">In the central section; belongs to the AAA ATPase family.</text>
</comment>
<evidence type="ECO:0000256" key="11">
    <source>
        <dbReference type="ARBA" id="ARBA00023049"/>
    </source>
</evidence>
<evidence type="ECO:0000256" key="10">
    <source>
        <dbReference type="ARBA" id="ARBA00022989"/>
    </source>
</evidence>
<feature type="binding site" evidence="14">
    <location>
        <position position="426"/>
    </location>
    <ligand>
        <name>Zn(2+)</name>
        <dbReference type="ChEBI" id="CHEBI:29105"/>
        <note>catalytic</note>
    </ligand>
</feature>
<keyword evidence="11 14" id="KW-0482">Metalloprotease</keyword>
<dbReference type="InterPro" id="IPR000642">
    <property type="entry name" value="Peptidase_M41"/>
</dbReference>
<dbReference type="InterPro" id="IPR027417">
    <property type="entry name" value="P-loop_NTPase"/>
</dbReference>
<dbReference type="Pfam" id="PF00004">
    <property type="entry name" value="AAA"/>
    <property type="match status" value="1"/>
</dbReference>
<comment type="caution">
    <text evidence="14">Lacks conserved residue(s) required for the propagation of feature annotation.</text>
</comment>
<dbReference type="PANTHER" id="PTHR23076">
    <property type="entry name" value="METALLOPROTEASE M41 FTSH"/>
    <property type="match status" value="1"/>
</dbReference>
<sequence length="613" mass="67442">MSSLVKNFLLFILLFFLLALVMSGLKLPENKSAVVGMQTVVQEIVDGKVKQIEVQGDKLIVKLQDGTTQESLKEAGESVSTLLKNYSIDPEKMRAVEVSIKSESGWRFWMRSLLPIFAPILVLVLLLFFMTRQVQGINSRALGFGQAGAKQTAPGDNKNKVTFKDVAGVKEAKEELAEVVDFLKNSKRFVDMGAKIPKGVLLMGVPGTGKTLLAKAVAGEADVPFFHMSGSEFVEMFVGVGASRVRDLFKKAKTSAPAIVFIDELDAVGRRRGYGIGGSHDEREQTLNQILVEMDGFEPNSGVIVIAATNRPDVLDPALLRPGRFDRRVTVDSPDLNDREEIMRVHAVGKPLADDVSLREIAERTPGFTGADLANLLNEAAILTVRRNKPQISKIEILDSIEKVLLGPERRGHILSDKEKKITAYHEAGHALVAHSLPNADPVRKVSIISRGRAGGYTLKMPTEDKRFHSKGEFLDDLSVALGGFVAEQMIFGNDALSTGPSSDLRHATQLAKSIVTEYGMSDLLGPRTFGSNEENRFLGRDMMEQRDFSEKTAEQIDMEVGRLLKEAKTRAEKIIQSKRDKLELLVQELMQKETIEQGVFEGLMGAKEALKA</sequence>
<dbReference type="InterPro" id="IPR041569">
    <property type="entry name" value="AAA_lid_3"/>
</dbReference>
<dbReference type="GO" id="GO:0008270">
    <property type="term" value="F:zinc ion binding"/>
    <property type="evidence" value="ECO:0007669"/>
    <property type="project" value="UniProtKB-UniRule"/>
</dbReference>
<evidence type="ECO:0000259" key="16">
    <source>
        <dbReference type="SMART" id="SM00382"/>
    </source>
</evidence>
<dbReference type="GO" id="GO:0005524">
    <property type="term" value="F:ATP binding"/>
    <property type="evidence" value="ECO:0007669"/>
    <property type="project" value="UniProtKB-UniRule"/>
</dbReference>
<keyword evidence="9 14" id="KW-0067">ATP-binding</keyword>
<comment type="similarity">
    <text evidence="15">Belongs to the AAA ATPase family.</text>
</comment>
<dbReference type="FunFam" id="1.10.8.60:FF:000001">
    <property type="entry name" value="ATP-dependent zinc metalloprotease FtsH"/>
    <property type="match status" value="1"/>
</dbReference>
<comment type="function">
    <text evidence="14">Acts as a processive, ATP-dependent zinc metallopeptidase for both cytoplasmic and membrane proteins. Plays a role in the quality control of integral membrane proteins.</text>
</comment>
<dbReference type="PATRIC" id="fig|1619041.3.peg.78"/>
<keyword evidence="6 14" id="KW-0547">Nucleotide-binding</keyword>
<feature type="domain" description="AAA+ ATPase" evidence="16">
    <location>
        <begin position="196"/>
        <end position="335"/>
    </location>
</feature>
<feature type="binding site" evidence="14">
    <location>
        <position position="430"/>
    </location>
    <ligand>
        <name>Zn(2+)</name>
        <dbReference type="ChEBI" id="CHEBI:29105"/>
        <note>catalytic</note>
    </ligand>
</feature>
<evidence type="ECO:0000256" key="8">
    <source>
        <dbReference type="ARBA" id="ARBA00022833"/>
    </source>
</evidence>
<dbReference type="Pfam" id="PF17862">
    <property type="entry name" value="AAA_lid_3"/>
    <property type="match status" value="1"/>
</dbReference>
<comment type="similarity">
    <text evidence="2 14">In the C-terminal section; belongs to the peptidase M41 family.</text>
</comment>
<dbReference type="Gene3D" id="1.10.8.60">
    <property type="match status" value="1"/>
</dbReference>
<evidence type="ECO:0000256" key="1">
    <source>
        <dbReference type="ARBA" id="ARBA00004370"/>
    </source>
</evidence>
<dbReference type="FunFam" id="1.20.58.760:FF:000001">
    <property type="entry name" value="ATP-dependent zinc metalloprotease FtsH"/>
    <property type="match status" value="1"/>
</dbReference>
<dbReference type="EMBL" id="LCKX01000002">
    <property type="protein sequence ID" value="KKU08105.1"/>
    <property type="molecule type" value="Genomic_DNA"/>
</dbReference>
<dbReference type="GO" id="GO:0004222">
    <property type="term" value="F:metalloendopeptidase activity"/>
    <property type="evidence" value="ECO:0007669"/>
    <property type="project" value="InterPro"/>
</dbReference>
<protein>
    <recommendedName>
        <fullName evidence="14">ATP-dependent zinc metalloprotease FtsH</fullName>
        <ecNumber evidence="14">3.4.24.-</ecNumber>
    </recommendedName>
</protein>
<evidence type="ECO:0000313" key="17">
    <source>
        <dbReference type="EMBL" id="KKU08105.1"/>
    </source>
</evidence>
<dbReference type="InterPro" id="IPR003959">
    <property type="entry name" value="ATPase_AAA_core"/>
</dbReference>
<dbReference type="GO" id="GO:0006508">
    <property type="term" value="P:proteolysis"/>
    <property type="evidence" value="ECO:0007669"/>
    <property type="project" value="UniProtKB-KW"/>
</dbReference>
<dbReference type="GO" id="GO:0004176">
    <property type="term" value="F:ATP-dependent peptidase activity"/>
    <property type="evidence" value="ECO:0007669"/>
    <property type="project" value="InterPro"/>
</dbReference>
<dbReference type="Pfam" id="PF01434">
    <property type="entry name" value="Peptidase_M41"/>
    <property type="match status" value="1"/>
</dbReference>
<evidence type="ECO:0000256" key="13">
    <source>
        <dbReference type="ARBA" id="ARBA00061570"/>
    </source>
</evidence>
<dbReference type="GO" id="GO:0005886">
    <property type="term" value="C:plasma membrane"/>
    <property type="evidence" value="ECO:0007669"/>
    <property type="project" value="UniProtKB-SubCell"/>
</dbReference>
<keyword evidence="5 14" id="KW-0479">Metal-binding</keyword>
<organism evidence="17 18">
    <name type="scientific">Candidatus Magasanikbacteria bacterium GW2011_GWA2_45_39</name>
    <dbReference type="NCBI Taxonomy" id="1619041"/>
    <lineage>
        <taxon>Bacteria</taxon>
        <taxon>Candidatus Magasanikiibacteriota</taxon>
    </lineage>
</organism>
<dbReference type="Gene3D" id="3.40.50.300">
    <property type="entry name" value="P-loop containing nucleotide triphosphate hydrolases"/>
    <property type="match status" value="1"/>
</dbReference>